<comment type="caution">
    <text evidence="5">The sequence shown here is derived from an EMBL/GenBank/DDBJ whole genome shotgun (WGS) entry which is preliminary data.</text>
</comment>
<keyword evidence="3 5" id="KW-0378">Hydrolase</keyword>
<evidence type="ECO:0000259" key="4">
    <source>
        <dbReference type="PROSITE" id="PS50075"/>
    </source>
</evidence>
<dbReference type="PANTHER" id="PTHR43798:SF31">
    <property type="entry name" value="AB HYDROLASE SUPERFAMILY PROTEIN YCLE"/>
    <property type="match status" value="1"/>
</dbReference>
<dbReference type="EMBL" id="VYXQ01000008">
    <property type="protein sequence ID" value="KAA9368358.1"/>
    <property type="molecule type" value="Genomic_DNA"/>
</dbReference>
<protein>
    <submittedName>
        <fullName evidence="5">Alpha/beta fold hydrolase</fullName>
    </submittedName>
</protein>
<dbReference type="Pfam" id="PF00561">
    <property type="entry name" value="Abhydrolase_1"/>
    <property type="match status" value="1"/>
</dbReference>
<dbReference type="GO" id="GO:0016020">
    <property type="term" value="C:membrane"/>
    <property type="evidence" value="ECO:0007669"/>
    <property type="project" value="TreeGrafter"/>
</dbReference>
<keyword evidence="2" id="KW-0597">Phosphoprotein</keyword>
<dbReference type="SUPFAM" id="SSF47336">
    <property type="entry name" value="ACP-like"/>
    <property type="match status" value="1"/>
</dbReference>
<dbReference type="InterPro" id="IPR050266">
    <property type="entry name" value="AB_hydrolase_sf"/>
</dbReference>
<dbReference type="InterPro" id="IPR000073">
    <property type="entry name" value="AB_hydrolase_1"/>
</dbReference>
<evidence type="ECO:0000313" key="5">
    <source>
        <dbReference type="EMBL" id="KAA9368358.1"/>
    </source>
</evidence>
<dbReference type="PROSITE" id="PS50075">
    <property type="entry name" value="CARRIER"/>
    <property type="match status" value="1"/>
</dbReference>
<dbReference type="SMART" id="SM00823">
    <property type="entry name" value="PKS_PP"/>
    <property type="match status" value="1"/>
</dbReference>
<evidence type="ECO:0000256" key="1">
    <source>
        <dbReference type="ARBA" id="ARBA00022450"/>
    </source>
</evidence>
<dbReference type="Proteomes" id="UP000327108">
    <property type="component" value="Unassembled WGS sequence"/>
</dbReference>
<dbReference type="Gene3D" id="1.10.1200.10">
    <property type="entry name" value="ACP-like"/>
    <property type="match status" value="1"/>
</dbReference>
<reference evidence="5 6" key="1">
    <citation type="submission" date="2019-09" db="EMBL/GenBank/DDBJ databases">
        <title>Biological control of the noxious weed angled onion (Allium triquetrum) thwarted by endophytic bacteria in Victoria, Australia.</title>
        <authorList>
            <person name="Tehranchian P."/>
            <person name="Adair R.J."/>
            <person name="Van T.H."/>
            <person name="Morrison P.D."/>
            <person name="Williams H."/>
            <person name="Lawrie A.C."/>
        </authorList>
    </citation>
    <scope>NUCLEOTIDE SEQUENCE [LARGE SCALE GENOMIC DNA]</scope>
    <source>
        <strain evidence="5 6">RPTAtOch1</strain>
    </source>
</reference>
<evidence type="ECO:0000256" key="2">
    <source>
        <dbReference type="ARBA" id="ARBA00022553"/>
    </source>
</evidence>
<dbReference type="Gene3D" id="3.40.50.1820">
    <property type="entry name" value="alpha/beta hydrolase"/>
    <property type="match status" value="1"/>
</dbReference>
<sequence length="380" mass="42212">MRSTLSLDDYDLTLRDINAICREALNRDSVNFDSDFFALGADSLTLVEIQLLIEDKFGISVDWSDILRCRSVSSLAYFLCAQNYQDAQPHKQAALDGVSFCYRIIGSPNANSVPKLIIGGGFQDMYSLPHLESLLAGDGPLIFVDVPGTGAADDIPEDAGFPFLAACIQKIIEIEKLEKINLIGISYGGLIALEFSYQWPQTIAHMILVGVAETHPPATRKKLDHALSLLRSGAREQAVVEIVESLICMDETKQVQLRDDLYKLLKTALMSYAETQQSRFEALRKRMTERKPRTTPVKLAAPTLFVTGEHDTITLAADIAACAALFETASFYTITEADHLVFFERPTELAEVIIRFVHDMDLSQASHLRRFHLLPETALA</sequence>
<dbReference type="GO" id="GO:0016787">
    <property type="term" value="F:hydrolase activity"/>
    <property type="evidence" value="ECO:0007669"/>
    <property type="project" value="UniProtKB-KW"/>
</dbReference>
<proteinExistence type="predicted"/>
<dbReference type="InterPro" id="IPR009081">
    <property type="entry name" value="PP-bd_ACP"/>
</dbReference>
<organism evidence="5 6">
    <name type="scientific">Ochrobactrum quorumnocens</name>
    <dbReference type="NCBI Taxonomy" id="271865"/>
    <lineage>
        <taxon>Bacteria</taxon>
        <taxon>Pseudomonadati</taxon>
        <taxon>Pseudomonadota</taxon>
        <taxon>Alphaproteobacteria</taxon>
        <taxon>Hyphomicrobiales</taxon>
        <taxon>Brucellaceae</taxon>
        <taxon>Brucella/Ochrobactrum group</taxon>
        <taxon>Ochrobactrum</taxon>
    </lineage>
</organism>
<dbReference type="PANTHER" id="PTHR43798">
    <property type="entry name" value="MONOACYLGLYCEROL LIPASE"/>
    <property type="match status" value="1"/>
</dbReference>
<keyword evidence="6" id="KW-1185">Reference proteome</keyword>
<feature type="domain" description="Carrier" evidence="4">
    <location>
        <begin position="8"/>
        <end position="83"/>
    </location>
</feature>
<dbReference type="InterPro" id="IPR029058">
    <property type="entry name" value="AB_hydrolase_fold"/>
</dbReference>
<dbReference type="RefSeq" id="WP_151093480.1">
    <property type="nucleotide sequence ID" value="NZ_VYXQ01000008.1"/>
</dbReference>
<name>A0A5N1JYS5_9HYPH</name>
<accession>A0A5N1JYS5</accession>
<dbReference type="AlphaFoldDB" id="A0A5N1JYS5"/>
<dbReference type="Pfam" id="PF00550">
    <property type="entry name" value="PP-binding"/>
    <property type="match status" value="1"/>
</dbReference>
<dbReference type="GO" id="GO:0031177">
    <property type="term" value="F:phosphopantetheine binding"/>
    <property type="evidence" value="ECO:0007669"/>
    <property type="project" value="InterPro"/>
</dbReference>
<keyword evidence="1" id="KW-0596">Phosphopantetheine</keyword>
<dbReference type="InterPro" id="IPR020806">
    <property type="entry name" value="PKS_PP-bd"/>
</dbReference>
<dbReference type="PRINTS" id="PR00111">
    <property type="entry name" value="ABHYDROLASE"/>
</dbReference>
<dbReference type="SUPFAM" id="SSF53474">
    <property type="entry name" value="alpha/beta-Hydrolases"/>
    <property type="match status" value="1"/>
</dbReference>
<evidence type="ECO:0000256" key="3">
    <source>
        <dbReference type="ARBA" id="ARBA00022801"/>
    </source>
</evidence>
<evidence type="ECO:0000313" key="6">
    <source>
        <dbReference type="Proteomes" id="UP000327108"/>
    </source>
</evidence>
<dbReference type="InterPro" id="IPR036736">
    <property type="entry name" value="ACP-like_sf"/>
</dbReference>
<gene>
    <name evidence="5" type="ORF">F3W84_10745</name>
</gene>